<feature type="compositionally biased region" description="Basic residues" evidence="1">
    <location>
        <begin position="259"/>
        <end position="271"/>
    </location>
</feature>
<reference evidence="2 3" key="1">
    <citation type="submission" date="2024-09" db="EMBL/GenBank/DDBJ databases">
        <title>Chromosome-scale assembly of Riccia sorocarpa.</title>
        <authorList>
            <person name="Paukszto L."/>
        </authorList>
    </citation>
    <scope>NUCLEOTIDE SEQUENCE [LARGE SCALE GENOMIC DNA]</scope>
    <source>
        <strain evidence="2">LP-2024</strain>
        <tissue evidence="2">Aerial parts of the thallus</tissue>
    </source>
</reference>
<dbReference type="EMBL" id="JBJQOH010000003">
    <property type="protein sequence ID" value="KAL3693489.1"/>
    <property type="molecule type" value="Genomic_DNA"/>
</dbReference>
<organism evidence="2 3">
    <name type="scientific">Riccia sorocarpa</name>
    <dbReference type="NCBI Taxonomy" id="122646"/>
    <lineage>
        <taxon>Eukaryota</taxon>
        <taxon>Viridiplantae</taxon>
        <taxon>Streptophyta</taxon>
        <taxon>Embryophyta</taxon>
        <taxon>Marchantiophyta</taxon>
        <taxon>Marchantiopsida</taxon>
        <taxon>Marchantiidae</taxon>
        <taxon>Marchantiales</taxon>
        <taxon>Ricciaceae</taxon>
        <taxon>Riccia</taxon>
    </lineage>
</organism>
<feature type="region of interest" description="Disordered" evidence="1">
    <location>
        <begin position="241"/>
        <end position="301"/>
    </location>
</feature>
<sequence length="301" mass="34271">MGRMAFHLSRRRESLVAEAAHKLNPPADPLDVWPVLDFDVLRTTYELSGASAELLTLGELCALDKKPVEFSIKEVSNYYGSIGIIPSDWTTSTIDWYRPRVELVSVRHLQKGKVTIAGPFKYLRSSEEFVVLESATGECFCHPKYLKKSSNYCTTAAWVWASRCLCENEDEDMLSVHCCCSEIFGRTFCLTCGVGTGVHDKVASLHPDEVDEALSQNLCICADIFSNHGECFYGFQRSSHENAGTSEVPLDDAAESGKQWRRSKCRHKRRFGRTDRHQYNRRIRTQHPRQLGEQRRARTRL</sequence>
<dbReference type="Proteomes" id="UP001633002">
    <property type="component" value="Unassembled WGS sequence"/>
</dbReference>
<accession>A0ABD3HSC4</accession>
<name>A0ABD3HSC4_9MARC</name>
<protein>
    <submittedName>
        <fullName evidence="2">Uncharacterized protein</fullName>
    </submittedName>
</protein>
<evidence type="ECO:0000256" key="1">
    <source>
        <dbReference type="SAM" id="MobiDB-lite"/>
    </source>
</evidence>
<feature type="compositionally biased region" description="Basic and acidic residues" evidence="1">
    <location>
        <begin position="290"/>
        <end position="301"/>
    </location>
</feature>
<gene>
    <name evidence="2" type="ORF">R1sor_007140</name>
</gene>
<comment type="caution">
    <text evidence="2">The sequence shown here is derived from an EMBL/GenBank/DDBJ whole genome shotgun (WGS) entry which is preliminary data.</text>
</comment>
<keyword evidence="3" id="KW-1185">Reference proteome</keyword>
<evidence type="ECO:0000313" key="3">
    <source>
        <dbReference type="Proteomes" id="UP001633002"/>
    </source>
</evidence>
<evidence type="ECO:0000313" key="2">
    <source>
        <dbReference type="EMBL" id="KAL3693489.1"/>
    </source>
</evidence>
<dbReference type="AlphaFoldDB" id="A0ABD3HSC4"/>
<proteinExistence type="predicted"/>